<reference evidence="4" key="1">
    <citation type="submission" date="2019-09" db="EMBL/GenBank/DDBJ databases">
        <title>The Mitochondrial Proteome of the Jakobid, Andalucia godoyi, a Protist With the Most Gene-Rich and Bacteria-Like Mitochondrial Genome.</title>
        <authorList>
            <person name="Gray M.W."/>
            <person name="Burger G."/>
            <person name="Derelle R."/>
            <person name="Klimes V."/>
            <person name="Leger M."/>
            <person name="Sarrasin M."/>
            <person name="Vlcek C."/>
            <person name="Roger A.J."/>
            <person name="Elias M."/>
            <person name="Lang B.F."/>
        </authorList>
    </citation>
    <scope>NUCLEOTIDE SEQUENCE</scope>
    <source>
        <strain evidence="4">And28</strain>
    </source>
</reference>
<dbReference type="GO" id="GO:0030170">
    <property type="term" value="F:pyridoxal phosphate binding"/>
    <property type="evidence" value="ECO:0007669"/>
    <property type="project" value="InterPro"/>
</dbReference>
<proteinExistence type="predicted"/>
<name>A0A8K0AFR4_ANDGO</name>
<dbReference type="PANTHER" id="PTHR10314">
    <property type="entry name" value="CYSTATHIONINE BETA-SYNTHASE"/>
    <property type="match status" value="1"/>
</dbReference>
<sequence>MIINNVFEAVGNTPLWRIRCLSRVTGCHILLKAEFYNPGGSIKDRAARSMILDAEARGILDPAQPEKYGITDETGGNTGIALALLCRQRGYKCVLTVNEGTEEHKLKLMERLGAKVVTCPADVSFDDPEYYVNKPRSIAAENPGFYFTQQAENWANPMAHIVTTGPEIWKELDGQIGGFVCSSGTGGTIAGMSTFLKSKNPGIRAFLVDPPGSGNREFFEHRNFKVLPGSTHAAGAGSTYLTGNFAKACRDNLIDGSFPCSNAEMAQMNQLLAEQEGLFLGPSSGMNLVGAVKLARLLGPGKTIVTVACDRGENYASTLCDPAEEKRKGIFFRNVSPLLEWVN</sequence>
<organism evidence="4 5">
    <name type="scientific">Andalucia godoyi</name>
    <name type="common">Flagellate</name>
    <dbReference type="NCBI Taxonomy" id="505711"/>
    <lineage>
        <taxon>Eukaryota</taxon>
        <taxon>Discoba</taxon>
        <taxon>Jakobida</taxon>
        <taxon>Andalucina</taxon>
        <taxon>Andaluciidae</taxon>
        <taxon>Andalucia</taxon>
    </lineage>
</organism>
<dbReference type="PROSITE" id="PS00901">
    <property type="entry name" value="CYS_SYNTHASE"/>
    <property type="match status" value="1"/>
</dbReference>
<dbReference type="InterPro" id="IPR036052">
    <property type="entry name" value="TrpB-like_PALP_sf"/>
</dbReference>
<dbReference type="AlphaFoldDB" id="A0A8K0AFR4"/>
<dbReference type="GO" id="GO:0006535">
    <property type="term" value="P:cysteine biosynthetic process from serine"/>
    <property type="evidence" value="ECO:0007669"/>
    <property type="project" value="InterPro"/>
</dbReference>
<dbReference type="InterPro" id="IPR001216">
    <property type="entry name" value="P-phosphate_BS"/>
</dbReference>
<feature type="domain" description="Tryptophan synthase beta chain-like PALP" evidence="3">
    <location>
        <begin position="7"/>
        <end position="310"/>
    </location>
</feature>
<evidence type="ECO:0000313" key="4">
    <source>
        <dbReference type="EMBL" id="KAF0852140.1"/>
    </source>
</evidence>
<keyword evidence="2" id="KW-0663">Pyridoxal phosphate</keyword>
<dbReference type="EMBL" id="VRVR01000065">
    <property type="protein sequence ID" value="KAF0852140.1"/>
    <property type="molecule type" value="Genomic_DNA"/>
</dbReference>
<protein>
    <submittedName>
        <fullName evidence="4">Mitochondrial cysteine synthase</fullName>
    </submittedName>
</protein>
<evidence type="ECO:0000256" key="2">
    <source>
        <dbReference type="ARBA" id="ARBA00022898"/>
    </source>
</evidence>
<dbReference type="GO" id="GO:0003824">
    <property type="term" value="F:catalytic activity"/>
    <property type="evidence" value="ECO:0007669"/>
    <property type="project" value="UniProtKB-ARBA"/>
</dbReference>
<comment type="cofactor">
    <cofactor evidence="1">
        <name>pyridoxal 5'-phosphate</name>
        <dbReference type="ChEBI" id="CHEBI:597326"/>
    </cofactor>
</comment>
<keyword evidence="5" id="KW-1185">Reference proteome</keyword>
<dbReference type="CDD" id="cd01561">
    <property type="entry name" value="CBS_like"/>
    <property type="match status" value="1"/>
</dbReference>
<dbReference type="Pfam" id="PF00291">
    <property type="entry name" value="PALP"/>
    <property type="match status" value="1"/>
</dbReference>
<dbReference type="OrthoDB" id="10259545at2759"/>
<accession>A0A8K0AFR4</accession>
<dbReference type="InterPro" id="IPR001926">
    <property type="entry name" value="TrpB-like_PALP"/>
</dbReference>
<comment type="caution">
    <text evidence="4">The sequence shown here is derived from an EMBL/GenBank/DDBJ whole genome shotgun (WGS) entry which is preliminary data.</text>
</comment>
<dbReference type="Proteomes" id="UP000799049">
    <property type="component" value="Unassembled WGS sequence"/>
</dbReference>
<evidence type="ECO:0000313" key="5">
    <source>
        <dbReference type="Proteomes" id="UP000799049"/>
    </source>
</evidence>
<evidence type="ECO:0000256" key="1">
    <source>
        <dbReference type="ARBA" id="ARBA00001933"/>
    </source>
</evidence>
<dbReference type="PROSITE" id="PS00165">
    <property type="entry name" value="DEHYDRATASE_SER_THR"/>
    <property type="match status" value="1"/>
</dbReference>
<evidence type="ECO:0000259" key="3">
    <source>
        <dbReference type="Pfam" id="PF00291"/>
    </source>
</evidence>
<dbReference type="InterPro" id="IPR000634">
    <property type="entry name" value="Ser/Thr_deHydtase_PyrdxlP-BS"/>
</dbReference>
<dbReference type="SUPFAM" id="SSF53686">
    <property type="entry name" value="Tryptophan synthase beta subunit-like PLP-dependent enzymes"/>
    <property type="match status" value="1"/>
</dbReference>
<dbReference type="Gene3D" id="3.40.50.1100">
    <property type="match status" value="2"/>
</dbReference>
<gene>
    <name evidence="4" type="ORF">ANDGO_01180</name>
</gene>
<dbReference type="InterPro" id="IPR050214">
    <property type="entry name" value="Cys_Synth/Cystath_Beta-Synth"/>
</dbReference>